<reference evidence="9 10" key="2">
    <citation type="submission" date="2018-06" db="EMBL/GenBank/DDBJ databases">
        <title>Metagenomic assembly of (sub)arctic Cyanobacteria and their associated microbiome from non-axenic cultures.</title>
        <authorList>
            <person name="Baurain D."/>
        </authorList>
    </citation>
    <scope>NUCLEOTIDE SEQUENCE [LARGE SCALE GENOMIC DNA]</scope>
    <source>
        <strain evidence="9">ULC129bin1</strain>
    </source>
</reference>
<dbReference type="Gene3D" id="3.50.50.100">
    <property type="match status" value="1"/>
</dbReference>
<dbReference type="InterPro" id="IPR036676">
    <property type="entry name" value="PurM-like_C_sf"/>
</dbReference>
<evidence type="ECO:0000259" key="8">
    <source>
        <dbReference type="Pfam" id="PF07992"/>
    </source>
</evidence>
<dbReference type="EMBL" id="QBMC01000077">
    <property type="protein sequence ID" value="PZO16623.1"/>
    <property type="molecule type" value="Genomic_DNA"/>
</dbReference>
<dbReference type="InterPro" id="IPR036188">
    <property type="entry name" value="FAD/NAD-bd_sf"/>
</dbReference>
<dbReference type="NCBIfam" id="TIGR00476">
    <property type="entry name" value="selD"/>
    <property type="match status" value="1"/>
</dbReference>
<dbReference type="InterPro" id="IPR010918">
    <property type="entry name" value="PurM-like_C_dom"/>
</dbReference>
<keyword evidence="4" id="KW-0067">ATP-binding</keyword>
<dbReference type="GO" id="GO:0016491">
    <property type="term" value="F:oxidoreductase activity"/>
    <property type="evidence" value="ECO:0007669"/>
    <property type="project" value="InterPro"/>
</dbReference>
<dbReference type="NCBIfam" id="TIGR03169">
    <property type="entry name" value="Nterm_to_SelD"/>
    <property type="match status" value="1"/>
</dbReference>
<dbReference type="GO" id="GO:0005737">
    <property type="term" value="C:cytoplasm"/>
    <property type="evidence" value="ECO:0007669"/>
    <property type="project" value="TreeGrafter"/>
</dbReference>
<dbReference type="Gene3D" id="3.90.650.10">
    <property type="entry name" value="PurM-like C-terminal domain"/>
    <property type="match status" value="1"/>
</dbReference>
<dbReference type="Gene3D" id="3.30.1330.10">
    <property type="entry name" value="PurM-like, N-terminal domain"/>
    <property type="match status" value="1"/>
</dbReference>
<dbReference type="InterPro" id="IPR017584">
    <property type="entry name" value="Pyridine_nucleo_diS_OxRdtase_N"/>
</dbReference>
<dbReference type="PANTHER" id="PTHR10256:SF0">
    <property type="entry name" value="INACTIVE SELENIDE, WATER DIKINASE-LIKE PROTEIN-RELATED"/>
    <property type="match status" value="1"/>
</dbReference>
<dbReference type="CDD" id="cd02195">
    <property type="entry name" value="SelD"/>
    <property type="match status" value="1"/>
</dbReference>
<evidence type="ECO:0000313" key="9">
    <source>
        <dbReference type="EMBL" id="PZO16623.1"/>
    </source>
</evidence>
<evidence type="ECO:0000256" key="2">
    <source>
        <dbReference type="ARBA" id="ARBA00022741"/>
    </source>
</evidence>
<evidence type="ECO:0000259" key="6">
    <source>
        <dbReference type="Pfam" id="PF00586"/>
    </source>
</evidence>
<dbReference type="Pfam" id="PF07992">
    <property type="entry name" value="Pyr_redox_2"/>
    <property type="match status" value="1"/>
</dbReference>
<gene>
    <name evidence="9" type="primary">selD</name>
    <name evidence="9" type="ORF">DCF25_12205</name>
</gene>
<dbReference type="AlphaFoldDB" id="A0A2W4U6N3"/>
<sequence>MQSTVPIRKDLILVGGGHSHALVLRKMGMNPWPADVRITLVTNLADTPYSGMLPCHIAGLYDFDTAHIDLRPLTRFANCRLIMDEMVGLDAQGQQIFCRHHPPLAYDALSIDVGSTPTQSKVLGAAEYAIPAKPVPDLLSAWKCYLAETAEKLESNRETVATISIVGGGVGGVEMAFAMQIRLQELMRSVGKTEQPAKQQVAVHIFQRGEHLAKGRNRWTQRMVKRLCKEKQIYVHTNQTVCGVSAEKVICESGLAVECDRTFWVTNASAPSWLKETDLALTDNGFLAVKDTLQTCSHPNIFAAGDVATMVNYHRPKAGVFAVRQGPPLYENLKRFVMEQPLKPFAPQRRYLNIIDTDTERAIASWGPFAIHSKWCRGWKDSIDRKFMGLFSDFPEIEMATLGERASTTLSPRRERQTHCSGCGSKVGNQVLTRALARVRTEAPSDADWPGRDRIHTGLDAPDDAAIVQVPAGKLAVHTVDQFSALVDDPYVFGQICVNHCLSDLFAMGATSHSVLAIATIPYGTDAKQEETLYQLLSGATVALAESKTFLVGGHTTEGTELSLGFACNGWIDPEQVWRKNNLVPGQALILTKALGTGTLFAADMQRSAKGRWIEGAIASMLLSNRGAADCLKKYGATACTDVTGFGLAGHLLEMLGRKDNPVDVDLDLGSISLLAGVEQVLESRFVSSLYERNRKNAIDVIQVNGAIATQPIFQILFDPQTSGGLLASIPPEAVQDCLISLRDLGYSQSCCIGKVVASSGDRASITINPL</sequence>
<organism evidence="9 10">
    <name type="scientific">Leptolyngbya foveolarum</name>
    <dbReference type="NCBI Taxonomy" id="47253"/>
    <lineage>
        <taxon>Bacteria</taxon>
        <taxon>Bacillati</taxon>
        <taxon>Cyanobacteriota</taxon>
        <taxon>Cyanophyceae</taxon>
        <taxon>Leptolyngbyales</taxon>
        <taxon>Leptolyngbyaceae</taxon>
        <taxon>Leptolyngbya group</taxon>
        <taxon>Leptolyngbya</taxon>
    </lineage>
</organism>
<dbReference type="GO" id="GO:0005524">
    <property type="term" value="F:ATP binding"/>
    <property type="evidence" value="ECO:0007669"/>
    <property type="project" value="UniProtKB-KW"/>
</dbReference>
<accession>A0A2W4U6N3</accession>
<keyword evidence="3 9" id="KW-0418">Kinase</keyword>
<dbReference type="Pfam" id="PF02769">
    <property type="entry name" value="AIRS_C"/>
    <property type="match status" value="1"/>
</dbReference>
<keyword evidence="2" id="KW-0547">Nucleotide-binding</keyword>
<comment type="caution">
    <text evidence="9">The sequence shown here is derived from an EMBL/GenBank/DDBJ whole genome shotgun (WGS) entry which is preliminary data.</text>
</comment>
<protein>
    <submittedName>
        <fullName evidence="9">Selenide, water dikinase SelD</fullName>
    </submittedName>
</protein>
<dbReference type="InterPro" id="IPR023753">
    <property type="entry name" value="FAD/NAD-binding_dom"/>
</dbReference>
<dbReference type="InterPro" id="IPR036921">
    <property type="entry name" value="PurM-like_N_sf"/>
</dbReference>
<evidence type="ECO:0000256" key="5">
    <source>
        <dbReference type="ARBA" id="ARBA00023266"/>
    </source>
</evidence>
<evidence type="ECO:0000256" key="4">
    <source>
        <dbReference type="ARBA" id="ARBA00022840"/>
    </source>
</evidence>
<dbReference type="PANTHER" id="PTHR10256">
    <property type="entry name" value="SELENIDE, WATER DIKINASE"/>
    <property type="match status" value="1"/>
</dbReference>
<keyword evidence="1" id="KW-0808">Transferase</keyword>
<dbReference type="PRINTS" id="PR00368">
    <property type="entry name" value="FADPNR"/>
</dbReference>
<dbReference type="GO" id="GO:0004756">
    <property type="term" value="F:selenide, water dikinase activity"/>
    <property type="evidence" value="ECO:0007669"/>
    <property type="project" value="TreeGrafter"/>
</dbReference>
<proteinExistence type="predicted"/>
<reference evidence="10" key="1">
    <citation type="submission" date="2018-04" db="EMBL/GenBank/DDBJ databases">
        <authorList>
            <person name="Cornet L."/>
        </authorList>
    </citation>
    <scope>NUCLEOTIDE SEQUENCE [LARGE SCALE GENOMIC DNA]</scope>
</reference>
<evidence type="ECO:0000259" key="7">
    <source>
        <dbReference type="Pfam" id="PF02769"/>
    </source>
</evidence>
<dbReference type="SUPFAM" id="SSF55326">
    <property type="entry name" value="PurM N-terminal domain-like"/>
    <property type="match status" value="1"/>
</dbReference>
<keyword evidence="5" id="KW-0711">Selenium</keyword>
<dbReference type="Proteomes" id="UP000249354">
    <property type="component" value="Unassembled WGS sequence"/>
</dbReference>
<dbReference type="SUPFAM" id="SSF51905">
    <property type="entry name" value="FAD/NAD(P)-binding domain"/>
    <property type="match status" value="2"/>
</dbReference>
<feature type="domain" description="PurM-like N-terminal" evidence="6">
    <location>
        <begin position="463"/>
        <end position="571"/>
    </location>
</feature>
<dbReference type="GO" id="GO:0016260">
    <property type="term" value="P:selenocysteine biosynthetic process"/>
    <property type="evidence" value="ECO:0007669"/>
    <property type="project" value="TreeGrafter"/>
</dbReference>
<dbReference type="InterPro" id="IPR004536">
    <property type="entry name" value="SPS/SelD"/>
</dbReference>
<dbReference type="SUPFAM" id="SSF56042">
    <property type="entry name" value="PurM C-terminal domain-like"/>
    <property type="match status" value="1"/>
</dbReference>
<dbReference type="InterPro" id="IPR016188">
    <property type="entry name" value="PurM-like_N"/>
</dbReference>
<dbReference type="Pfam" id="PF00586">
    <property type="entry name" value="AIRS"/>
    <property type="match status" value="1"/>
</dbReference>
<feature type="domain" description="PurM-like C-terminal" evidence="7">
    <location>
        <begin position="585"/>
        <end position="763"/>
    </location>
</feature>
<evidence type="ECO:0000313" key="10">
    <source>
        <dbReference type="Proteomes" id="UP000249354"/>
    </source>
</evidence>
<name>A0A2W4U6N3_9CYAN</name>
<evidence type="ECO:0000256" key="1">
    <source>
        <dbReference type="ARBA" id="ARBA00022679"/>
    </source>
</evidence>
<evidence type="ECO:0000256" key="3">
    <source>
        <dbReference type="ARBA" id="ARBA00022777"/>
    </source>
</evidence>
<feature type="domain" description="FAD/NAD(P)-binding" evidence="8">
    <location>
        <begin position="10"/>
        <end position="326"/>
    </location>
</feature>